<evidence type="ECO:0000256" key="3">
    <source>
        <dbReference type="ARBA" id="ARBA00023163"/>
    </source>
</evidence>
<dbReference type="CDD" id="cd05013">
    <property type="entry name" value="SIS_RpiR"/>
    <property type="match status" value="1"/>
</dbReference>
<dbReference type="GO" id="GO:0003677">
    <property type="term" value="F:DNA binding"/>
    <property type="evidence" value="ECO:0007669"/>
    <property type="project" value="UniProtKB-KW"/>
</dbReference>
<dbReference type="InterPro" id="IPR009057">
    <property type="entry name" value="Homeodomain-like_sf"/>
</dbReference>
<evidence type="ECO:0000256" key="1">
    <source>
        <dbReference type="ARBA" id="ARBA00023015"/>
    </source>
</evidence>
<reference evidence="6 7" key="1">
    <citation type="submission" date="2014-12" db="EMBL/GenBank/DDBJ databases">
        <title>Draft genome sequences of 10 type strains of Lactococcus.</title>
        <authorList>
            <person name="Sun Z."/>
            <person name="Zhong Z."/>
            <person name="Liu W."/>
            <person name="Zhang W."/>
            <person name="Zhang H."/>
        </authorList>
    </citation>
    <scope>NUCLEOTIDE SEQUENCE [LARGE SCALE GENOMIC DNA]</scope>
    <source>
        <strain evidence="6 7">DSM 6634</strain>
    </source>
</reference>
<feature type="domain" description="HTH rpiR-type" evidence="4">
    <location>
        <begin position="3"/>
        <end position="79"/>
    </location>
</feature>
<dbReference type="InterPro" id="IPR000281">
    <property type="entry name" value="HTH_RpiR"/>
</dbReference>
<dbReference type="PANTHER" id="PTHR30514">
    <property type="entry name" value="GLUCOKINASE"/>
    <property type="match status" value="1"/>
</dbReference>
<dbReference type="InterPro" id="IPR046348">
    <property type="entry name" value="SIS_dom_sf"/>
</dbReference>
<organism evidence="6 7">
    <name type="scientific">Pseudolactococcus piscium</name>
    <dbReference type="NCBI Taxonomy" id="1364"/>
    <lineage>
        <taxon>Bacteria</taxon>
        <taxon>Bacillati</taxon>
        <taxon>Bacillota</taxon>
        <taxon>Bacilli</taxon>
        <taxon>Lactobacillales</taxon>
        <taxon>Streptococcaceae</taxon>
        <taxon>Pseudolactococcus</taxon>
    </lineage>
</organism>
<accession>A0A2A5RZ71</accession>
<sequence length="280" mass="31122">MSIEFQSRIKIYYHDLSNKEKSLADYLLKESEIASRQSIHDLSAKIGISVATTSRFAKKIGYKNFQEMRLSLSNNKSAGHSFFTSINEDDTLLNIASKTFNTNIASLQATGSMLSENILEKAYKLLQNANTLALFGLGGSSVVTLEAYHKFLRTPLKCFYNQDYHIQLMSAATLNENDVALVVSHTGRNREILEIVSILQSNQVPIISITSSPSSPLAQKSTVTLLSISEETNYRPESISSTVAQLTIVDALFMLYASHQKADAVKTIEKIREVIKTTRV</sequence>
<proteinExistence type="predicted"/>
<dbReference type="Pfam" id="PF01418">
    <property type="entry name" value="HTH_6"/>
    <property type="match status" value="1"/>
</dbReference>
<evidence type="ECO:0000313" key="7">
    <source>
        <dbReference type="Proteomes" id="UP000218282"/>
    </source>
</evidence>
<dbReference type="PROSITE" id="PS51464">
    <property type="entry name" value="SIS"/>
    <property type="match status" value="1"/>
</dbReference>
<dbReference type="Proteomes" id="UP000218282">
    <property type="component" value="Unassembled WGS sequence"/>
</dbReference>
<feature type="domain" description="SIS" evidence="5">
    <location>
        <begin position="122"/>
        <end position="262"/>
    </location>
</feature>
<dbReference type="Gene3D" id="3.40.50.10490">
    <property type="entry name" value="Glucose-6-phosphate isomerase like protein, domain 1"/>
    <property type="match status" value="1"/>
</dbReference>
<dbReference type="Pfam" id="PF01380">
    <property type="entry name" value="SIS"/>
    <property type="match status" value="1"/>
</dbReference>
<evidence type="ECO:0000313" key="6">
    <source>
        <dbReference type="EMBL" id="PCS06542.1"/>
    </source>
</evidence>
<name>A0A2A5RZ71_9LACT</name>
<keyword evidence="2" id="KW-0238">DNA-binding</keyword>
<keyword evidence="7" id="KW-1185">Reference proteome</keyword>
<protein>
    <submittedName>
        <fullName evidence="6">Transcriptional regulator</fullName>
    </submittedName>
</protein>
<evidence type="ECO:0000256" key="2">
    <source>
        <dbReference type="ARBA" id="ARBA00023125"/>
    </source>
</evidence>
<dbReference type="EMBL" id="JXJW01000010">
    <property type="protein sequence ID" value="PCS06542.1"/>
    <property type="molecule type" value="Genomic_DNA"/>
</dbReference>
<evidence type="ECO:0000259" key="5">
    <source>
        <dbReference type="PROSITE" id="PS51464"/>
    </source>
</evidence>
<dbReference type="PROSITE" id="PS51071">
    <property type="entry name" value="HTH_RPIR"/>
    <property type="match status" value="1"/>
</dbReference>
<dbReference type="SUPFAM" id="SSF46689">
    <property type="entry name" value="Homeodomain-like"/>
    <property type="match status" value="1"/>
</dbReference>
<dbReference type="GO" id="GO:0097367">
    <property type="term" value="F:carbohydrate derivative binding"/>
    <property type="evidence" value="ECO:0007669"/>
    <property type="project" value="InterPro"/>
</dbReference>
<dbReference type="InterPro" id="IPR036388">
    <property type="entry name" value="WH-like_DNA-bd_sf"/>
</dbReference>
<gene>
    <name evidence="6" type="ORF">RU86_GL000201</name>
</gene>
<dbReference type="InterPro" id="IPR047640">
    <property type="entry name" value="RpiR-like"/>
</dbReference>
<keyword evidence="3" id="KW-0804">Transcription</keyword>
<dbReference type="GO" id="GO:0003700">
    <property type="term" value="F:DNA-binding transcription factor activity"/>
    <property type="evidence" value="ECO:0007669"/>
    <property type="project" value="InterPro"/>
</dbReference>
<dbReference type="Gene3D" id="1.10.10.10">
    <property type="entry name" value="Winged helix-like DNA-binding domain superfamily/Winged helix DNA-binding domain"/>
    <property type="match status" value="1"/>
</dbReference>
<keyword evidence="1" id="KW-0805">Transcription regulation</keyword>
<dbReference type="InterPro" id="IPR035472">
    <property type="entry name" value="RpiR-like_SIS"/>
</dbReference>
<dbReference type="InterPro" id="IPR001347">
    <property type="entry name" value="SIS_dom"/>
</dbReference>
<evidence type="ECO:0000259" key="4">
    <source>
        <dbReference type="PROSITE" id="PS51071"/>
    </source>
</evidence>
<comment type="caution">
    <text evidence="6">The sequence shown here is derived from an EMBL/GenBank/DDBJ whole genome shotgun (WGS) entry which is preliminary data.</text>
</comment>
<dbReference type="SUPFAM" id="SSF53697">
    <property type="entry name" value="SIS domain"/>
    <property type="match status" value="1"/>
</dbReference>
<dbReference type="PANTHER" id="PTHR30514:SF1">
    <property type="entry name" value="HTH-TYPE TRANSCRIPTIONAL REGULATOR HEXR-RELATED"/>
    <property type="match status" value="1"/>
</dbReference>
<dbReference type="RefSeq" id="WP_096814481.1">
    <property type="nucleotide sequence ID" value="NZ_JXJW01000010.1"/>
</dbReference>
<dbReference type="AlphaFoldDB" id="A0A2A5RZ71"/>
<dbReference type="GO" id="GO:1901135">
    <property type="term" value="P:carbohydrate derivative metabolic process"/>
    <property type="evidence" value="ECO:0007669"/>
    <property type="project" value="InterPro"/>
</dbReference>